<keyword evidence="5" id="KW-0812">Transmembrane</keyword>
<keyword evidence="7" id="KW-1185">Reference proteome</keyword>
<evidence type="ECO:0000256" key="3">
    <source>
        <dbReference type="ARBA" id="ARBA00023128"/>
    </source>
</evidence>
<dbReference type="OrthoDB" id="5511599at2759"/>
<evidence type="ECO:0000256" key="4">
    <source>
        <dbReference type="ARBA" id="ARBA00023136"/>
    </source>
</evidence>
<dbReference type="InterPro" id="IPR039297">
    <property type="entry name" value="COX7a"/>
</dbReference>
<dbReference type="AlphaFoldDB" id="A0A1B7P647"/>
<dbReference type="Pfam" id="PF02238">
    <property type="entry name" value="COX7a"/>
    <property type="match status" value="1"/>
</dbReference>
<feature type="transmembrane region" description="Helical" evidence="5">
    <location>
        <begin position="36"/>
        <end position="56"/>
    </location>
</feature>
<dbReference type="STRING" id="1658172.A0A1B7P647"/>
<comment type="caution">
    <text evidence="6">The sequence shown here is derived from an EMBL/GenBank/DDBJ whole genome shotgun (WGS) entry which is preliminary data.</text>
</comment>
<keyword evidence="5" id="KW-1133">Transmembrane helix</keyword>
<evidence type="ECO:0000256" key="5">
    <source>
        <dbReference type="SAM" id="Phobius"/>
    </source>
</evidence>
<dbReference type="Proteomes" id="UP000091918">
    <property type="component" value="Unassembled WGS sequence"/>
</dbReference>
<organism evidence="6 7">
    <name type="scientific">Emergomyces africanus</name>
    <dbReference type="NCBI Taxonomy" id="1955775"/>
    <lineage>
        <taxon>Eukaryota</taxon>
        <taxon>Fungi</taxon>
        <taxon>Dikarya</taxon>
        <taxon>Ascomycota</taxon>
        <taxon>Pezizomycotina</taxon>
        <taxon>Eurotiomycetes</taxon>
        <taxon>Eurotiomycetidae</taxon>
        <taxon>Onygenales</taxon>
        <taxon>Ajellomycetaceae</taxon>
        <taxon>Emergomyces</taxon>
    </lineage>
</organism>
<proteinExistence type="predicted"/>
<evidence type="ECO:0000256" key="1">
    <source>
        <dbReference type="ARBA" id="ARBA00004273"/>
    </source>
</evidence>
<dbReference type="GO" id="GO:0005743">
    <property type="term" value="C:mitochondrial inner membrane"/>
    <property type="evidence" value="ECO:0007669"/>
    <property type="project" value="UniProtKB-SubCell"/>
</dbReference>
<gene>
    <name evidence="6" type="ORF">ACJ72_01107</name>
</gene>
<keyword evidence="3" id="KW-0496">Mitochondrion</keyword>
<evidence type="ECO:0000256" key="2">
    <source>
        <dbReference type="ARBA" id="ARBA00022792"/>
    </source>
</evidence>
<name>A0A1B7P647_9EURO</name>
<reference evidence="6 7" key="1">
    <citation type="submission" date="2015-07" db="EMBL/GenBank/DDBJ databases">
        <title>Emmonsia species relationships and genome sequence.</title>
        <authorList>
            <person name="Cuomo C.A."/>
            <person name="Schwartz I.S."/>
            <person name="Kenyon C."/>
            <person name="de Hoog G.S."/>
            <person name="Govender N.P."/>
            <person name="Botha A."/>
            <person name="Moreno L."/>
            <person name="de Vries M."/>
            <person name="Munoz J.F."/>
            <person name="Stielow J.B."/>
        </authorList>
    </citation>
    <scope>NUCLEOTIDE SEQUENCE [LARGE SCALE GENOMIC DNA]</scope>
    <source>
        <strain evidence="6 7">CBS 136260</strain>
    </source>
</reference>
<accession>A0A1B7P647</accession>
<keyword evidence="2" id="KW-0999">Mitochondrion inner membrane</keyword>
<dbReference type="EMBL" id="LGUA01000070">
    <property type="protein sequence ID" value="OAX84516.1"/>
    <property type="molecule type" value="Genomic_DNA"/>
</dbReference>
<evidence type="ECO:0000313" key="6">
    <source>
        <dbReference type="EMBL" id="OAX84516.1"/>
    </source>
</evidence>
<evidence type="ECO:0000313" key="7">
    <source>
        <dbReference type="Proteomes" id="UP000091918"/>
    </source>
</evidence>
<protein>
    <submittedName>
        <fullName evidence="6">Uncharacterized protein</fullName>
    </submittedName>
</protein>
<sequence>MPERVYLDSSSVKTVSPITSVSSRNMTASESGTSPYLLYPFYVSLFGSFGAAFYAMSRTVLGYKTWF</sequence>
<keyword evidence="4 5" id="KW-0472">Membrane</keyword>
<comment type="subcellular location">
    <subcellularLocation>
        <location evidence="1">Mitochondrion inner membrane</location>
    </subcellularLocation>
</comment>